<keyword evidence="1" id="KW-0614">Plasmid</keyword>
<gene>
    <name evidence="1" type="ORF">V6617_18515</name>
</gene>
<proteinExistence type="predicted"/>
<dbReference type="EMBL" id="CP146276">
    <property type="protein sequence ID" value="WWT34880.1"/>
    <property type="molecule type" value="Genomic_DNA"/>
</dbReference>
<sequence length="83" mass="9351">MKGDAFAGTPAVFILHKRNATLVNVMFLVGSTPFHEDFWDRASAQLARPMEEATSFRRELPLGSARPTSAFSRPLKRQTCLIW</sequence>
<protein>
    <submittedName>
        <fullName evidence="1">Uncharacterized protein</fullName>
    </submittedName>
</protein>
<evidence type="ECO:0000313" key="1">
    <source>
        <dbReference type="EMBL" id="WWT34880.1"/>
    </source>
</evidence>
<name>A0ABZ2I6T2_9HYPH</name>
<dbReference type="Proteomes" id="UP001369958">
    <property type="component" value="Plasmid unnamed"/>
</dbReference>
<dbReference type="RefSeq" id="WP_338611020.1">
    <property type="nucleotide sequence ID" value="NZ_CP146276.1"/>
</dbReference>
<organism evidence="1 2">
    <name type="scientific">Pelagibacterium nitratireducens</name>
    <dbReference type="NCBI Taxonomy" id="1046114"/>
    <lineage>
        <taxon>Bacteria</taxon>
        <taxon>Pseudomonadati</taxon>
        <taxon>Pseudomonadota</taxon>
        <taxon>Alphaproteobacteria</taxon>
        <taxon>Hyphomicrobiales</taxon>
        <taxon>Devosiaceae</taxon>
        <taxon>Pelagibacterium</taxon>
    </lineage>
</organism>
<reference evidence="1 2" key="1">
    <citation type="submission" date="2024-02" db="EMBL/GenBank/DDBJ databases">
        <title>Complete genome sequence of Pelagibacterium nitratireducens ZH15.</title>
        <authorList>
            <person name="Zhao L.H."/>
        </authorList>
    </citation>
    <scope>NUCLEOTIDE SEQUENCE [LARGE SCALE GENOMIC DNA]</scope>
    <source>
        <strain evidence="1 2">ZH15</strain>
        <plasmid evidence="1 2">unnamed</plasmid>
    </source>
</reference>
<accession>A0ABZ2I6T2</accession>
<keyword evidence="2" id="KW-1185">Reference proteome</keyword>
<geneLocation type="plasmid" evidence="1 2">
    <name>unnamed</name>
</geneLocation>
<evidence type="ECO:0000313" key="2">
    <source>
        <dbReference type="Proteomes" id="UP001369958"/>
    </source>
</evidence>